<feature type="transmembrane region" description="Helical" evidence="1">
    <location>
        <begin position="24"/>
        <end position="46"/>
    </location>
</feature>
<dbReference type="AlphaFoldDB" id="A0A1L9TB10"/>
<keyword evidence="1" id="KW-1133">Transmembrane helix</keyword>
<name>A0A1L9TB10_9EURO</name>
<evidence type="ECO:0000256" key="1">
    <source>
        <dbReference type="SAM" id="Phobius"/>
    </source>
</evidence>
<dbReference type="Proteomes" id="UP000184356">
    <property type="component" value="Unassembled WGS sequence"/>
</dbReference>
<reference evidence="3" key="1">
    <citation type="journal article" date="2017" name="Genome Biol.">
        <title>Comparative genomics reveals high biological diversity and specific adaptations in the industrially and medically important fungal genus Aspergillus.</title>
        <authorList>
            <person name="de Vries R.P."/>
            <person name="Riley R."/>
            <person name="Wiebenga A."/>
            <person name="Aguilar-Osorio G."/>
            <person name="Amillis S."/>
            <person name="Uchima C.A."/>
            <person name="Anderluh G."/>
            <person name="Asadollahi M."/>
            <person name="Askin M."/>
            <person name="Barry K."/>
            <person name="Battaglia E."/>
            <person name="Bayram O."/>
            <person name="Benocci T."/>
            <person name="Braus-Stromeyer S.A."/>
            <person name="Caldana C."/>
            <person name="Canovas D."/>
            <person name="Cerqueira G.C."/>
            <person name="Chen F."/>
            <person name="Chen W."/>
            <person name="Choi C."/>
            <person name="Clum A."/>
            <person name="Dos Santos R.A."/>
            <person name="Damasio A.R."/>
            <person name="Diallinas G."/>
            <person name="Emri T."/>
            <person name="Fekete E."/>
            <person name="Flipphi M."/>
            <person name="Freyberg S."/>
            <person name="Gallo A."/>
            <person name="Gournas C."/>
            <person name="Habgood R."/>
            <person name="Hainaut M."/>
            <person name="Harispe M.L."/>
            <person name="Henrissat B."/>
            <person name="Hilden K.S."/>
            <person name="Hope R."/>
            <person name="Hossain A."/>
            <person name="Karabika E."/>
            <person name="Karaffa L."/>
            <person name="Karanyi Z."/>
            <person name="Krasevec N."/>
            <person name="Kuo A."/>
            <person name="Kusch H."/>
            <person name="LaButti K."/>
            <person name="Lagendijk E.L."/>
            <person name="Lapidus A."/>
            <person name="Levasseur A."/>
            <person name="Lindquist E."/>
            <person name="Lipzen A."/>
            <person name="Logrieco A.F."/>
            <person name="MacCabe A."/>
            <person name="Maekelae M.R."/>
            <person name="Malavazi I."/>
            <person name="Melin P."/>
            <person name="Meyer V."/>
            <person name="Mielnichuk N."/>
            <person name="Miskei M."/>
            <person name="Molnar A.P."/>
            <person name="Mule G."/>
            <person name="Ngan C.Y."/>
            <person name="Orejas M."/>
            <person name="Orosz E."/>
            <person name="Ouedraogo J.P."/>
            <person name="Overkamp K.M."/>
            <person name="Park H.-S."/>
            <person name="Perrone G."/>
            <person name="Piumi F."/>
            <person name="Punt P.J."/>
            <person name="Ram A.F."/>
            <person name="Ramon A."/>
            <person name="Rauscher S."/>
            <person name="Record E."/>
            <person name="Riano-Pachon D.M."/>
            <person name="Robert V."/>
            <person name="Roehrig J."/>
            <person name="Ruller R."/>
            <person name="Salamov A."/>
            <person name="Salih N.S."/>
            <person name="Samson R.A."/>
            <person name="Sandor E."/>
            <person name="Sanguinetti M."/>
            <person name="Schuetze T."/>
            <person name="Sepcic K."/>
            <person name="Shelest E."/>
            <person name="Sherlock G."/>
            <person name="Sophianopoulou V."/>
            <person name="Squina F.M."/>
            <person name="Sun H."/>
            <person name="Susca A."/>
            <person name="Todd R.B."/>
            <person name="Tsang A."/>
            <person name="Unkles S.E."/>
            <person name="van de Wiele N."/>
            <person name="van Rossen-Uffink D."/>
            <person name="Oliveira J.V."/>
            <person name="Vesth T.C."/>
            <person name="Visser J."/>
            <person name="Yu J.-H."/>
            <person name="Zhou M."/>
            <person name="Andersen M.R."/>
            <person name="Archer D.B."/>
            <person name="Baker S.E."/>
            <person name="Benoit I."/>
            <person name="Brakhage A.A."/>
            <person name="Braus G.H."/>
            <person name="Fischer R."/>
            <person name="Frisvad J.C."/>
            <person name="Goldman G.H."/>
            <person name="Houbraken J."/>
            <person name="Oakley B."/>
            <person name="Pocsi I."/>
            <person name="Scazzocchio C."/>
            <person name="Seiboth B."/>
            <person name="vanKuyk P.A."/>
            <person name="Wortman J."/>
            <person name="Dyer P.S."/>
            <person name="Grigoriev I.V."/>
        </authorList>
    </citation>
    <scope>NUCLEOTIDE SEQUENCE [LARGE SCALE GENOMIC DNA]</scope>
    <source>
        <strain evidence="3">CBS 593.65</strain>
    </source>
</reference>
<gene>
    <name evidence="2" type="ORF">ASPSYDRAFT_47907</name>
</gene>
<dbReference type="RefSeq" id="XP_040700425.1">
    <property type="nucleotide sequence ID" value="XM_040847531.1"/>
</dbReference>
<proteinExistence type="predicted"/>
<accession>A0A1L9TB10</accession>
<organism evidence="2 3">
    <name type="scientific">Aspergillus sydowii CBS 593.65</name>
    <dbReference type="NCBI Taxonomy" id="1036612"/>
    <lineage>
        <taxon>Eukaryota</taxon>
        <taxon>Fungi</taxon>
        <taxon>Dikarya</taxon>
        <taxon>Ascomycota</taxon>
        <taxon>Pezizomycotina</taxon>
        <taxon>Eurotiomycetes</taxon>
        <taxon>Eurotiomycetidae</taxon>
        <taxon>Eurotiales</taxon>
        <taxon>Aspergillaceae</taxon>
        <taxon>Aspergillus</taxon>
        <taxon>Aspergillus subgen. Nidulantes</taxon>
    </lineage>
</organism>
<keyword evidence="1" id="KW-0812">Transmembrane</keyword>
<dbReference type="EMBL" id="KV878590">
    <property type="protein sequence ID" value="OJJ56619.1"/>
    <property type="molecule type" value="Genomic_DNA"/>
</dbReference>
<keyword evidence="3" id="KW-1185">Reference proteome</keyword>
<dbReference type="VEuPathDB" id="FungiDB:ASPSYDRAFT_47907"/>
<evidence type="ECO:0000313" key="3">
    <source>
        <dbReference type="Proteomes" id="UP000184356"/>
    </source>
</evidence>
<protein>
    <submittedName>
        <fullName evidence="2">Uncharacterized protein</fullName>
    </submittedName>
</protein>
<keyword evidence="1" id="KW-0472">Membrane</keyword>
<evidence type="ECO:0000313" key="2">
    <source>
        <dbReference type="EMBL" id="OJJ56619.1"/>
    </source>
</evidence>
<sequence>MSPSSLSEYLFRYFIWYEITDTLAMFRIASVFLAAVCLFVASVHWWSIVRSQ</sequence>
<dbReference type="GeneID" id="63763604"/>